<proteinExistence type="predicted"/>
<dbReference type="EMBL" id="JAXLQG010000006">
    <property type="protein sequence ID" value="KAK5539011.1"/>
    <property type="molecule type" value="Genomic_DNA"/>
</dbReference>
<feature type="region of interest" description="Disordered" evidence="1">
    <location>
        <begin position="280"/>
        <end position="304"/>
    </location>
</feature>
<dbReference type="AlphaFoldDB" id="A0AAV9QA78"/>
<protein>
    <submittedName>
        <fullName evidence="2">Uncharacterized protein</fullName>
    </submittedName>
</protein>
<evidence type="ECO:0000313" key="3">
    <source>
        <dbReference type="Proteomes" id="UP001345827"/>
    </source>
</evidence>
<sequence length="304" mass="35306">MGVRDLIPPMMLQLDRDQECYDFIKWYQTEGQRSDYDWGNPDLPFLEVHDANVLEGLQYLNVERGDVPHISALLLLKLKLLIDVIALTLTRQVIPGQLPPELGEQVEMHVIRSPISHQWVGKSSKELKNAQQKVQSQVMFIASSMRNLNEHYVDVLLDAEKYLPNPADYYSPGSFEEMLRILQHSYSAWWQHEGVLEILQSAKVIAGKDSEDEIEDMMDTLTFRNNPGSDRSKEEMLDDVSRNRLWGYLDHAVMDAMSLSKDRPSDLERLRLKAEWEAAEREEREFEEGDSDEVYEWEDSDDSD</sequence>
<comment type="caution">
    <text evidence="2">The sequence shown here is derived from an EMBL/GenBank/DDBJ whole genome shotgun (WGS) entry which is preliminary data.</text>
</comment>
<evidence type="ECO:0000256" key="1">
    <source>
        <dbReference type="SAM" id="MobiDB-lite"/>
    </source>
</evidence>
<keyword evidence="3" id="KW-1185">Reference proteome</keyword>
<accession>A0AAV9QA78</accession>
<reference evidence="2 3" key="1">
    <citation type="submission" date="2023-06" db="EMBL/GenBank/DDBJ databases">
        <title>Black Yeasts Isolated from many extreme environments.</title>
        <authorList>
            <person name="Coleine C."/>
            <person name="Stajich J.E."/>
            <person name="Selbmann L."/>
        </authorList>
    </citation>
    <scope>NUCLEOTIDE SEQUENCE [LARGE SCALE GENOMIC DNA]</scope>
    <source>
        <strain evidence="2 3">CCFEE 5887</strain>
    </source>
</reference>
<organism evidence="2 3">
    <name type="scientific">Vermiconidia calcicola</name>
    <dbReference type="NCBI Taxonomy" id="1690605"/>
    <lineage>
        <taxon>Eukaryota</taxon>
        <taxon>Fungi</taxon>
        <taxon>Dikarya</taxon>
        <taxon>Ascomycota</taxon>
        <taxon>Pezizomycotina</taxon>
        <taxon>Dothideomycetes</taxon>
        <taxon>Dothideomycetidae</taxon>
        <taxon>Mycosphaerellales</taxon>
        <taxon>Extremaceae</taxon>
        <taxon>Vermiconidia</taxon>
    </lineage>
</organism>
<dbReference type="Proteomes" id="UP001345827">
    <property type="component" value="Unassembled WGS sequence"/>
</dbReference>
<feature type="compositionally biased region" description="Acidic residues" evidence="1">
    <location>
        <begin position="285"/>
        <end position="304"/>
    </location>
</feature>
<evidence type="ECO:0000313" key="2">
    <source>
        <dbReference type="EMBL" id="KAK5539011.1"/>
    </source>
</evidence>
<name>A0AAV9QA78_9PEZI</name>
<gene>
    <name evidence="2" type="ORF">LTR25_004555</name>
</gene>